<protein>
    <recommendedName>
        <fullName evidence="1">Putative membrane protein insertion efficiency factor</fullName>
    </recommendedName>
</protein>
<comment type="similarity">
    <text evidence="1">Belongs to the UPF0161 family.</text>
</comment>
<keyword evidence="1" id="KW-0472">Membrane</keyword>
<proteinExistence type="inferred from homology"/>
<dbReference type="Proteomes" id="UP000230707">
    <property type="component" value="Unassembled WGS sequence"/>
</dbReference>
<dbReference type="InterPro" id="IPR002696">
    <property type="entry name" value="Membr_insert_effic_factor_YidD"/>
</dbReference>
<evidence type="ECO:0000256" key="1">
    <source>
        <dbReference type="HAMAP-Rule" id="MF_00386"/>
    </source>
</evidence>
<dbReference type="SMART" id="SM01234">
    <property type="entry name" value="Haemolytic"/>
    <property type="match status" value="1"/>
</dbReference>
<comment type="function">
    <text evidence="1">Could be involved in insertion of integral membrane proteins into the membrane.</text>
</comment>
<evidence type="ECO:0000313" key="3">
    <source>
        <dbReference type="Proteomes" id="UP000230707"/>
    </source>
</evidence>
<sequence>MKIIILKLINLYQKFIKPTLNKFIFSGGGCRFTPSCSEYAYQAIGKYGTINGLFKSLKRISRCHPFSKGGYDPVK</sequence>
<name>A0A2H0NGP4_9BACT</name>
<dbReference type="PANTHER" id="PTHR33383">
    <property type="entry name" value="MEMBRANE PROTEIN INSERTION EFFICIENCY FACTOR-RELATED"/>
    <property type="match status" value="1"/>
</dbReference>
<dbReference type="AlphaFoldDB" id="A0A2H0NGP4"/>
<organism evidence="2 3">
    <name type="scientific">Candidatus Gottesmanbacteria bacterium CG11_big_fil_rev_8_21_14_0_20_37_11</name>
    <dbReference type="NCBI Taxonomy" id="1974575"/>
    <lineage>
        <taxon>Bacteria</taxon>
        <taxon>Candidatus Gottesmaniibacteriota</taxon>
    </lineage>
</organism>
<dbReference type="HAMAP" id="MF_00386">
    <property type="entry name" value="UPF0161_YidD"/>
    <property type="match status" value="1"/>
</dbReference>
<evidence type="ECO:0000313" key="2">
    <source>
        <dbReference type="EMBL" id="PIR08079.1"/>
    </source>
</evidence>
<dbReference type="PANTHER" id="PTHR33383:SF1">
    <property type="entry name" value="MEMBRANE PROTEIN INSERTION EFFICIENCY FACTOR-RELATED"/>
    <property type="match status" value="1"/>
</dbReference>
<keyword evidence="1" id="KW-1003">Cell membrane</keyword>
<comment type="subcellular location">
    <subcellularLocation>
        <location evidence="1">Cell membrane</location>
        <topology evidence="1">Peripheral membrane protein</topology>
        <orientation evidence="1">Cytoplasmic side</orientation>
    </subcellularLocation>
</comment>
<dbReference type="GO" id="GO:0005886">
    <property type="term" value="C:plasma membrane"/>
    <property type="evidence" value="ECO:0007669"/>
    <property type="project" value="UniProtKB-SubCell"/>
</dbReference>
<dbReference type="Pfam" id="PF01809">
    <property type="entry name" value="YidD"/>
    <property type="match status" value="1"/>
</dbReference>
<dbReference type="NCBIfam" id="TIGR00278">
    <property type="entry name" value="membrane protein insertion efficiency factor YidD"/>
    <property type="match status" value="1"/>
</dbReference>
<dbReference type="EMBL" id="PCWS01000107">
    <property type="protein sequence ID" value="PIR08079.1"/>
    <property type="molecule type" value="Genomic_DNA"/>
</dbReference>
<accession>A0A2H0NGP4</accession>
<comment type="caution">
    <text evidence="2">The sequence shown here is derived from an EMBL/GenBank/DDBJ whole genome shotgun (WGS) entry which is preliminary data.</text>
</comment>
<gene>
    <name evidence="2" type="ORF">COV53_04885</name>
</gene>
<reference evidence="2 3" key="1">
    <citation type="submission" date="2017-09" db="EMBL/GenBank/DDBJ databases">
        <title>Depth-based differentiation of microbial function through sediment-hosted aquifers and enrichment of novel symbionts in the deep terrestrial subsurface.</title>
        <authorList>
            <person name="Probst A.J."/>
            <person name="Ladd B."/>
            <person name="Jarett J.K."/>
            <person name="Geller-Mcgrath D.E."/>
            <person name="Sieber C.M."/>
            <person name="Emerson J.B."/>
            <person name="Anantharaman K."/>
            <person name="Thomas B.C."/>
            <person name="Malmstrom R."/>
            <person name="Stieglmeier M."/>
            <person name="Klingl A."/>
            <person name="Woyke T."/>
            <person name="Ryan C.M."/>
            <person name="Banfield J.F."/>
        </authorList>
    </citation>
    <scope>NUCLEOTIDE SEQUENCE [LARGE SCALE GENOMIC DNA]</scope>
    <source>
        <strain evidence="2">CG11_big_fil_rev_8_21_14_0_20_37_11</strain>
    </source>
</reference>